<dbReference type="Gene3D" id="3.60.21.10">
    <property type="match status" value="1"/>
</dbReference>
<dbReference type="PANTHER" id="PTHR21274">
    <property type="entry name" value="MECKELIN"/>
    <property type="match status" value="1"/>
</dbReference>
<dbReference type="GO" id="GO:0036038">
    <property type="term" value="C:MKS complex"/>
    <property type="evidence" value="ECO:0007669"/>
    <property type="project" value="InterPro"/>
</dbReference>
<dbReference type="Pfam" id="PF09773">
    <property type="entry name" value="Meckelin"/>
    <property type="match status" value="1"/>
</dbReference>
<keyword evidence="4" id="KW-1185">Reference proteome</keyword>
<dbReference type="EMBL" id="LR900936">
    <property type="protein sequence ID" value="CAD7247319.1"/>
    <property type="molecule type" value="Genomic_DNA"/>
</dbReference>
<evidence type="ECO:0000313" key="4">
    <source>
        <dbReference type="Proteomes" id="UP000677054"/>
    </source>
</evidence>
<dbReference type="InterPro" id="IPR029052">
    <property type="entry name" value="Metallo-depent_PP-like"/>
</dbReference>
<dbReference type="OrthoDB" id="9984693at2759"/>
<dbReference type="Pfam" id="PF00149">
    <property type="entry name" value="Metallophos"/>
    <property type="match status" value="1"/>
</dbReference>
<feature type="transmembrane region" description="Helical" evidence="1">
    <location>
        <begin position="652"/>
        <end position="670"/>
    </location>
</feature>
<dbReference type="PANTHER" id="PTHR21274:SF0">
    <property type="entry name" value="MECKELIN"/>
    <property type="match status" value="1"/>
</dbReference>
<feature type="domain" description="Calcineurin-like phosphoesterase" evidence="2">
    <location>
        <begin position="350"/>
        <end position="600"/>
    </location>
</feature>
<feature type="transmembrane region" description="Helical" evidence="1">
    <location>
        <begin position="76"/>
        <end position="97"/>
    </location>
</feature>
<protein>
    <recommendedName>
        <fullName evidence="2">Calcineurin-like phosphoesterase domain-containing protein</fullName>
    </recommendedName>
</protein>
<dbReference type="AlphaFoldDB" id="A0A7R8XCF9"/>
<name>A0A7R8XCF9_9CRUS</name>
<dbReference type="EMBL" id="CAJPEV010001419">
    <property type="protein sequence ID" value="CAG0892530.1"/>
    <property type="molecule type" value="Genomic_DNA"/>
</dbReference>
<keyword evidence="1" id="KW-0472">Membrane</keyword>
<dbReference type="GO" id="GO:0016787">
    <property type="term" value="F:hydrolase activity"/>
    <property type="evidence" value="ECO:0007669"/>
    <property type="project" value="InterPro"/>
</dbReference>
<dbReference type="SUPFAM" id="SSF56300">
    <property type="entry name" value="Metallo-dependent phosphatases"/>
    <property type="match status" value="1"/>
</dbReference>
<dbReference type="Proteomes" id="UP000677054">
    <property type="component" value="Unassembled WGS sequence"/>
</dbReference>
<keyword evidence="1" id="KW-1133">Transmembrane helix</keyword>
<evidence type="ECO:0000313" key="3">
    <source>
        <dbReference type="EMBL" id="CAD7247319.1"/>
    </source>
</evidence>
<keyword evidence="1" id="KW-0812">Transmembrane</keyword>
<proteinExistence type="predicted"/>
<dbReference type="GO" id="GO:0060271">
    <property type="term" value="P:cilium assembly"/>
    <property type="evidence" value="ECO:0007669"/>
    <property type="project" value="InterPro"/>
</dbReference>
<organism evidence="3">
    <name type="scientific">Darwinula stevensoni</name>
    <dbReference type="NCBI Taxonomy" id="69355"/>
    <lineage>
        <taxon>Eukaryota</taxon>
        <taxon>Metazoa</taxon>
        <taxon>Ecdysozoa</taxon>
        <taxon>Arthropoda</taxon>
        <taxon>Crustacea</taxon>
        <taxon>Oligostraca</taxon>
        <taxon>Ostracoda</taxon>
        <taxon>Podocopa</taxon>
        <taxon>Podocopida</taxon>
        <taxon>Darwinulocopina</taxon>
        <taxon>Darwinuloidea</taxon>
        <taxon>Darwinulidae</taxon>
        <taxon>Darwinula</taxon>
    </lineage>
</organism>
<gene>
    <name evidence="3" type="ORF">DSTB1V02_LOCUS7153</name>
</gene>
<dbReference type="InterPro" id="IPR019170">
    <property type="entry name" value="Meckelin"/>
</dbReference>
<reference evidence="3" key="1">
    <citation type="submission" date="2020-11" db="EMBL/GenBank/DDBJ databases">
        <authorList>
            <person name="Tran Van P."/>
        </authorList>
    </citation>
    <scope>NUCLEOTIDE SEQUENCE</scope>
</reference>
<evidence type="ECO:0000259" key="2">
    <source>
        <dbReference type="Pfam" id="PF00149"/>
    </source>
</evidence>
<evidence type="ECO:0000256" key="1">
    <source>
        <dbReference type="SAM" id="Phobius"/>
    </source>
</evidence>
<accession>A0A7R8XCF9</accession>
<sequence>MLNTSAMATARTISIWRSYVIAQKWQDLQVLRKIHFPSQMLGMIFFLQVIDLQQLTLSSPYMKFSDDPLGNVKQSYVCRIALSILVYLCLWLGQYILRKLVVERYVLNDVTQLIDLCCVCNISVLILSEENFGYYIHGRNVHGEADSSMHTLHMQLEGEKQDLCGSRGLLPNTDLQTFMIVLPNRFKQYYQKLKEPLVQIMTTGMRMHQSLPNVSETSKIDVRHHTYLCISKFLQTFIEHNLKELDYTMTDRVFLETVLDLELQDVSEKALFYNDHRETFVNATFYGNEFTLSTFEVLLFIFIDTFAFDFALSSVCTFLLSFKRLLFNDFMQCAWPKLEGKLVVSPKVARIMFVADPHLLGSRKGHWFDKLRRSPFLLVLYLCLLLEWQMHRTYQAAMNLLGPQVVFFLGDVFDEGMWASDREFEATVKRFHDLFPEEHGTRNIVVVGNHDIGFHYHIIPYLRHRFEDAFNTSSVSLVEVRGSYFVLINSMAMEGDHCDMCTEAMAKVQKVAAAFSCAKEGRDDCWYEDVEIRNPSPPFLLQHFPLYRESDENCTESDAAPAADKREKFRPKWECLSLQATNQLLHFLKPRAVMTGHTHHGCYRLHRPYNIPEWTLPSFSWRNKNNPSFMLMTVTPEAYAVSKCHMPQESTVITLYYLGGILYVLGCIYFQMSKKRSHSRCIKVE</sequence>
<dbReference type="InterPro" id="IPR004843">
    <property type="entry name" value="Calcineurin-like_PHP"/>
</dbReference>